<dbReference type="EMBL" id="MXAL01000001">
    <property type="protein sequence ID" value="OWF34269.1"/>
    <property type="molecule type" value="Genomic_DNA"/>
</dbReference>
<evidence type="ECO:0000256" key="9">
    <source>
        <dbReference type="ARBA" id="ARBA00034808"/>
    </source>
</evidence>
<evidence type="ECO:0000313" key="13">
    <source>
        <dbReference type="EMBL" id="OWF34269.1"/>
    </source>
</evidence>
<dbReference type="GO" id="GO:0003677">
    <property type="term" value="F:DNA binding"/>
    <property type="evidence" value="ECO:0007669"/>
    <property type="project" value="UniProtKB-KW"/>
</dbReference>
<dbReference type="PANTHER" id="PTHR11070">
    <property type="entry name" value="UVRD / RECB / PCRA DNA HELICASE FAMILY MEMBER"/>
    <property type="match status" value="1"/>
</dbReference>
<accession>A0A210PCN7</accession>
<dbReference type="EC" id="5.6.2.4" evidence="9"/>
<dbReference type="Proteomes" id="UP000196649">
    <property type="component" value="Unassembled WGS sequence"/>
</dbReference>
<keyword evidence="7" id="KW-0413">Isomerase</keyword>
<comment type="caution">
    <text evidence="13">The sequence shown here is derived from an EMBL/GenBank/DDBJ whole genome shotgun (WGS) entry which is preliminary data.</text>
</comment>
<dbReference type="GO" id="GO:0000725">
    <property type="term" value="P:recombinational repair"/>
    <property type="evidence" value="ECO:0007669"/>
    <property type="project" value="TreeGrafter"/>
</dbReference>
<evidence type="ECO:0000256" key="11">
    <source>
        <dbReference type="PROSITE-ProRule" id="PRU00560"/>
    </source>
</evidence>
<dbReference type="Gene3D" id="3.40.50.300">
    <property type="entry name" value="P-loop containing nucleotide triphosphate hydrolases"/>
    <property type="match status" value="2"/>
</dbReference>
<evidence type="ECO:0000256" key="4">
    <source>
        <dbReference type="ARBA" id="ARBA00022806"/>
    </source>
</evidence>
<name>A0A210PCN7_9LACO</name>
<dbReference type="Pfam" id="PF00580">
    <property type="entry name" value="UvrD-helicase"/>
    <property type="match status" value="1"/>
</dbReference>
<comment type="catalytic activity">
    <reaction evidence="10">
        <text>ATP + H2O = ADP + phosphate + H(+)</text>
        <dbReference type="Rhea" id="RHEA:13065"/>
        <dbReference type="ChEBI" id="CHEBI:15377"/>
        <dbReference type="ChEBI" id="CHEBI:15378"/>
        <dbReference type="ChEBI" id="CHEBI:30616"/>
        <dbReference type="ChEBI" id="CHEBI:43474"/>
        <dbReference type="ChEBI" id="CHEBI:456216"/>
        <dbReference type="EC" id="5.6.2.4"/>
    </reaction>
</comment>
<dbReference type="RefSeq" id="WP_056968049.1">
    <property type="nucleotide sequence ID" value="NZ_LNUB01000004.1"/>
</dbReference>
<evidence type="ECO:0000256" key="2">
    <source>
        <dbReference type="ARBA" id="ARBA00022741"/>
    </source>
</evidence>
<evidence type="ECO:0000256" key="8">
    <source>
        <dbReference type="ARBA" id="ARBA00034617"/>
    </source>
</evidence>
<comment type="similarity">
    <text evidence="1">Belongs to the helicase family. UvrD subfamily.</text>
</comment>
<evidence type="ECO:0000256" key="5">
    <source>
        <dbReference type="ARBA" id="ARBA00022840"/>
    </source>
</evidence>
<keyword evidence="6" id="KW-0238">DNA-binding</keyword>
<feature type="binding site" evidence="11">
    <location>
        <begin position="35"/>
        <end position="42"/>
    </location>
    <ligand>
        <name>ATP</name>
        <dbReference type="ChEBI" id="CHEBI:30616"/>
    </ligand>
</feature>
<dbReference type="Gene3D" id="1.10.10.160">
    <property type="match status" value="1"/>
</dbReference>
<reference evidence="13 14" key="1">
    <citation type="submission" date="2017-03" db="EMBL/GenBank/DDBJ databases">
        <title>Genome sequence of Lactobacillus kimchii KACC 12383.</title>
        <authorList>
            <person name="Chun J."/>
        </authorList>
    </citation>
    <scope>NUCLEOTIDE SEQUENCE [LARGE SCALE GENOMIC DNA]</scope>
    <source>
        <strain evidence="13 14">KACC 12383</strain>
    </source>
</reference>
<dbReference type="SUPFAM" id="SSF52540">
    <property type="entry name" value="P-loop containing nucleoside triphosphate hydrolases"/>
    <property type="match status" value="1"/>
</dbReference>
<gene>
    <name evidence="13" type="primary">uvrD</name>
    <name evidence="13" type="ORF">LKACC12383_00182</name>
</gene>
<dbReference type="InterPro" id="IPR014016">
    <property type="entry name" value="UvrD-like_ATP-bd"/>
</dbReference>
<evidence type="ECO:0000256" key="1">
    <source>
        <dbReference type="ARBA" id="ARBA00009922"/>
    </source>
</evidence>
<dbReference type="PANTHER" id="PTHR11070:SF2">
    <property type="entry name" value="ATP-DEPENDENT DNA HELICASE SRS2"/>
    <property type="match status" value="1"/>
</dbReference>
<dbReference type="InterPro" id="IPR027417">
    <property type="entry name" value="P-loop_NTPase"/>
</dbReference>
<keyword evidence="4 11" id="KW-0347">Helicase</keyword>
<dbReference type="GO" id="GO:0016787">
    <property type="term" value="F:hydrolase activity"/>
    <property type="evidence" value="ECO:0007669"/>
    <property type="project" value="UniProtKB-UniRule"/>
</dbReference>
<dbReference type="Pfam" id="PF13361">
    <property type="entry name" value="UvrD_C"/>
    <property type="match status" value="1"/>
</dbReference>
<dbReference type="GO" id="GO:0043138">
    <property type="term" value="F:3'-5' DNA helicase activity"/>
    <property type="evidence" value="ECO:0007669"/>
    <property type="project" value="UniProtKB-EC"/>
</dbReference>
<dbReference type="GO" id="GO:0005524">
    <property type="term" value="F:ATP binding"/>
    <property type="evidence" value="ECO:0007669"/>
    <property type="project" value="UniProtKB-UniRule"/>
</dbReference>
<dbReference type="InterPro" id="IPR014017">
    <property type="entry name" value="DNA_helicase_UvrD-like_C"/>
</dbReference>
<dbReference type="PROSITE" id="PS51198">
    <property type="entry name" value="UVRD_HELICASE_ATP_BIND"/>
    <property type="match status" value="1"/>
</dbReference>
<evidence type="ECO:0000256" key="7">
    <source>
        <dbReference type="ARBA" id="ARBA00023235"/>
    </source>
</evidence>
<keyword evidence="5 11" id="KW-0067">ATP-binding</keyword>
<evidence type="ECO:0000313" key="14">
    <source>
        <dbReference type="Proteomes" id="UP000196649"/>
    </source>
</evidence>
<keyword evidence="3 11" id="KW-0378">Hydrolase</keyword>
<proteinExistence type="inferred from homology"/>
<evidence type="ECO:0000256" key="6">
    <source>
        <dbReference type="ARBA" id="ARBA00023125"/>
    </source>
</evidence>
<organism evidence="13 14">
    <name type="scientific">Companilactobacillus kimchii</name>
    <dbReference type="NCBI Taxonomy" id="2801452"/>
    <lineage>
        <taxon>Bacteria</taxon>
        <taxon>Bacillati</taxon>
        <taxon>Bacillota</taxon>
        <taxon>Bacilli</taxon>
        <taxon>Lactobacillales</taxon>
        <taxon>Lactobacillaceae</taxon>
        <taxon>Companilactobacillus</taxon>
    </lineage>
</organism>
<protein>
    <recommendedName>
        <fullName evidence="9">DNA 3'-5' helicase</fullName>
        <ecNumber evidence="9">5.6.2.4</ecNumber>
    </recommendedName>
</protein>
<dbReference type="InterPro" id="IPR013986">
    <property type="entry name" value="DExx_box_DNA_helicase_dom_sf"/>
</dbReference>
<evidence type="ECO:0000256" key="10">
    <source>
        <dbReference type="ARBA" id="ARBA00048988"/>
    </source>
</evidence>
<dbReference type="AlphaFoldDB" id="A0A210PCN7"/>
<keyword evidence="2 11" id="KW-0547">Nucleotide-binding</keyword>
<evidence type="ECO:0000259" key="12">
    <source>
        <dbReference type="PROSITE" id="PS51198"/>
    </source>
</evidence>
<comment type="catalytic activity">
    <reaction evidence="8">
        <text>Couples ATP hydrolysis with the unwinding of duplex DNA by translocating in the 3'-5' direction.</text>
        <dbReference type="EC" id="5.6.2.4"/>
    </reaction>
</comment>
<sequence>MKNEKTINNVLNLAKNDSSQLEVIRNDSKKIVVEAPAGFGKTFTMINMIKYWIITGVITNYKKVLCLSFSVSAANRMKESIESSFIKDNDKRLLRVIKATNFHGLCRTILSKYGFLVGLDVKKVYQNMDSSDKKTLSLLPKGERKVIIDLDTSIKAASISSNGLIKKIKNYNNITRTYFLTQNKLPYNSIITLTLELLIDNNQICEFYQKYFTAICIDEFQDTNILGLTLIKLLTGKNTRFVAFGDDMQQIYQFLGAIPSLIDKYSEDSNVKYLTLQNNYRFKNNIEMQLLDCQLRRYKETLNTEGYTRVSLNTIHGKDLSDEALKISEFIKKHSTYKCAVLFSNNSKTTKCLVKYLLNEEITPFNALFRDDDQSVIDFHDIALKIYFEMYRSHPITNKEVTNYIKKVEKSTSKTDYKQSLLLLLKALIKKSIKEYSRDNRSEFISTILSSYSLRQNLVDVKHNIILSTIHGAKGLEWDYVILANFEYNELPNYFEIKAIGNINKNSKLVPNTENKKDIQDFINKFYVAFSRSKKEFIVSYSDMHWEGCRYNQASISPIAKLPFIEIKEIK</sequence>
<dbReference type="InterPro" id="IPR000212">
    <property type="entry name" value="DNA_helicase_UvrD/REP"/>
</dbReference>
<evidence type="ECO:0000256" key="3">
    <source>
        <dbReference type="ARBA" id="ARBA00022801"/>
    </source>
</evidence>
<feature type="domain" description="UvrD-like helicase ATP-binding" evidence="12">
    <location>
        <begin position="14"/>
        <end position="283"/>
    </location>
</feature>